<dbReference type="CDD" id="cd00051">
    <property type="entry name" value="EFh"/>
    <property type="match status" value="2"/>
</dbReference>
<evidence type="ECO:0000256" key="1">
    <source>
        <dbReference type="ARBA" id="ARBA00022737"/>
    </source>
</evidence>
<keyword evidence="2" id="KW-0106">Calcium</keyword>
<feature type="domain" description="EF-hand" evidence="8">
    <location>
        <begin position="18"/>
        <end position="53"/>
    </location>
</feature>
<feature type="domain" description="EF-hand" evidence="8">
    <location>
        <begin position="54"/>
        <end position="89"/>
    </location>
</feature>
<gene>
    <name evidence="9" type="ORF">KP79_PYT23297</name>
</gene>
<keyword evidence="5" id="KW-0514">Muscle protein</keyword>
<evidence type="ECO:0000256" key="3">
    <source>
        <dbReference type="ARBA" id="ARBA00023123"/>
    </source>
</evidence>
<dbReference type="Pfam" id="PF13499">
    <property type="entry name" value="EF-hand_7"/>
    <property type="match status" value="2"/>
</dbReference>
<dbReference type="InterPro" id="IPR050230">
    <property type="entry name" value="CALM/Myosin/TropC-like"/>
</dbReference>
<comment type="function">
    <text evidence="6">In molluscan muscle, calcium regulation is associated with myosin rather than with actin. Muscle myosin contains two types of light chains: the catalytic light chain, essential for ATPase activity, and the regulatory light chain, a calcium-binding protein responsible for Ca(2+) dependent binding and Ca(2+) dependent Mg-ATPase activity.</text>
</comment>
<evidence type="ECO:0000313" key="10">
    <source>
        <dbReference type="Proteomes" id="UP000242188"/>
    </source>
</evidence>
<dbReference type="InterPro" id="IPR011992">
    <property type="entry name" value="EF-hand-dom_pair"/>
</dbReference>
<dbReference type="PROSITE" id="PS50222">
    <property type="entry name" value="EF_HAND_2"/>
    <property type="match status" value="4"/>
</dbReference>
<keyword evidence="3" id="KW-0518">Myosin</keyword>
<dbReference type="EMBL" id="NEDP02005522">
    <property type="protein sequence ID" value="OWF39528.1"/>
    <property type="molecule type" value="Genomic_DNA"/>
</dbReference>
<dbReference type="SUPFAM" id="SSF47473">
    <property type="entry name" value="EF-hand"/>
    <property type="match status" value="1"/>
</dbReference>
<dbReference type="SMART" id="SM00054">
    <property type="entry name" value="EFh"/>
    <property type="match status" value="4"/>
</dbReference>
<organism evidence="9 10">
    <name type="scientific">Mizuhopecten yessoensis</name>
    <name type="common">Japanese scallop</name>
    <name type="synonym">Patinopecten yessoensis</name>
    <dbReference type="NCBI Taxonomy" id="6573"/>
    <lineage>
        <taxon>Eukaryota</taxon>
        <taxon>Metazoa</taxon>
        <taxon>Spiralia</taxon>
        <taxon>Lophotrochozoa</taxon>
        <taxon>Mollusca</taxon>
        <taxon>Bivalvia</taxon>
        <taxon>Autobranchia</taxon>
        <taxon>Pteriomorphia</taxon>
        <taxon>Pectinida</taxon>
        <taxon>Pectinoidea</taxon>
        <taxon>Pectinidae</taxon>
        <taxon>Mizuhopecten</taxon>
    </lineage>
</organism>
<dbReference type="STRING" id="6573.A0A210PSS2"/>
<proteinExistence type="predicted"/>
<evidence type="ECO:0000256" key="4">
    <source>
        <dbReference type="ARBA" id="ARBA00023175"/>
    </source>
</evidence>
<dbReference type="Gene3D" id="1.10.238.10">
    <property type="entry name" value="EF-hand"/>
    <property type="match status" value="2"/>
</dbReference>
<dbReference type="InterPro" id="IPR018247">
    <property type="entry name" value="EF_Hand_1_Ca_BS"/>
</dbReference>
<keyword evidence="10" id="KW-1185">Reference proteome</keyword>
<evidence type="ECO:0000259" key="8">
    <source>
        <dbReference type="PROSITE" id="PS50222"/>
    </source>
</evidence>
<reference evidence="9 10" key="1">
    <citation type="journal article" date="2017" name="Nat. Ecol. Evol.">
        <title>Scallop genome provides insights into evolution of bilaterian karyotype and development.</title>
        <authorList>
            <person name="Wang S."/>
            <person name="Zhang J."/>
            <person name="Jiao W."/>
            <person name="Li J."/>
            <person name="Xun X."/>
            <person name="Sun Y."/>
            <person name="Guo X."/>
            <person name="Huan P."/>
            <person name="Dong B."/>
            <person name="Zhang L."/>
            <person name="Hu X."/>
            <person name="Sun X."/>
            <person name="Wang J."/>
            <person name="Zhao C."/>
            <person name="Wang Y."/>
            <person name="Wang D."/>
            <person name="Huang X."/>
            <person name="Wang R."/>
            <person name="Lv J."/>
            <person name="Li Y."/>
            <person name="Zhang Z."/>
            <person name="Liu B."/>
            <person name="Lu W."/>
            <person name="Hui Y."/>
            <person name="Liang J."/>
            <person name="Zhou Z."/>
            <person name="Hou R."/>
            <person name="Li X."/>
            <person name="Liu Y."/>
            <person name="Li H."/>
            <person name="Ning X."/>
            <person name="Lin Y."/>
            <person name="Zhao L."/>
            <person name="Xing Q."/>
            <person name="Dou J."/>
            <person name="Li Y."/>
            <person name="Mao J."/>
            <person name="Guo H."/>
            <person name="Dou H."/>
            <person name="Li T."/>
            <person name="Mu C."/>
            <person name="Jiang W."/>
            <person name="Fu Q."/>
            <person name="Fu X."/>
            <person name="Miao Y."/>
            <person name="Liu J."/>
            <person name="Yu Q."/>
            <person name="Li R."/>
            <person name="Liao H."/>
            <person name="Li X."/>
            <person name="Kong Y."/>
            <person name="Jiang Z."/>
            <person name="Chourrout D."/>
            <person name="Li R."/>
            <person name="Bao Z."/>
        </authorList>
    </citation>
    <scope>NUCLEOTIDE SEQUENCE [LARGE SCALE GENOMIC DNA]</scope>
    <source>
        <strain evidence="9 10">PY_sf001</strain>
    </source>
</reference>
<dbReference type="FunFam" id="1.10.238.10:FF:000003">
    <property type="entry name" value="Calmodulin A"/>
    <property type="match status" value="1"/>
</dbReference>
<accession>A0A210PSS2</accession>
<dbReference type="PROSITE" id="PS00018">
    <property type="entry name" value="EF_HAND_1"/>
    <property type="match status" value="4"/>
</dbReference>
<dbReference type="InterPro" id="IPR002048">
    <property type="entry name" value="EF_hand_dom"/>
</dbReference>
<comment type="caution">
    <text evidence="9">The sequence shown here is derived from an EMBL/GenBank/DDBJ whole genome shotgun (WGS) entry which is preliminary data.</text>
</comment>
<protein>
    <recommendedName>
        <fullName evidence="7">Sulfhydryl light chain</fullName>
    </recommendedName>
</protein>
<dbReference type="PANTHER" id="PTHR23048">
    <property type="entry name" value="MYOSIN LIGHT CHAIN 1, 3"/>
    <property type="match status" value="1"/>
</dbReference>
<evidence type="ECO:0000313" key="9">
    <source>
        <dbReference type="EMBL" id="OWF39528.1"/>
    </source>
</evidence>
<feature type="domain" description="EF-hand" evidence="8">
    <location>
        <begin position="128"/>
        <end position="160"/>
    </location>
</feature>
<keyword evidence="1" id="KW-0677">Repeat</keyword>
<evidence type="ECO:0000256" key="2">
    <source>
        <dbReference type="ARBA" id="ARBA00022837"/>
    </source>
</evidence>
<evidence type="ECO:0000256" key="6">
    <source>
        <dbReference type="ARBA" id="ARBA00049593"/>
    </source>
</evidence>
<feature type="domain" description="EF-hand" evidence="8">
    <location>
        <begin position="92"/>
        <end position="127"/>
    </location>
</feature>
<evidence type="ECO:0000256" key="7">
    <source>
        <dbReference type="ARBA" id="ARBA00078496"/>
    </source>
</evidence>
<dbReference type="PANTHER" id="PTHR23048:SF0">
    <property type="entry name" value="CALMODULIN LIKE 3"/>
    <property type="match status" value="1"/>
</dbReference>
<evidence type="ECO:0000256" key="5">
    <source>
        <dbReference type="ARBA" id="ARBA00023179"/>
    </source>
</evidence>
<dbReference type="Proteomes" id="UP000242188">
    <property type="component" value="Unassembled WGS sequence"/>
</dbReference>
<name>A0A210PSS2_MIZYE</name>
<dbReference type="GO" id="GO:0016460">
    <property type="term" value="C:myosin II complex"/>
    <property type="evidence" value="ECO:0007669"/>
    <property type="project" value="TreeGrafter"/>
</dbReference>
<keyword evidence="4" id="KW-0505">Motor protein</keyword>
<dbReference type="GO" id="GO:0005509">
    <property type="term" value="F:calcium ion binding"/>
    <property type="evidence" value="ECO:0007669"/>
    <property type="project" value="InterPro"/>
</dbReference>
<dbReference type="AlphaFoldDB" id="A0A210PSS2"/>
<sequence>MAMQDADPDFRIRRPNKAERDDIKKIFSHFDVNGDQKISRHEILRAVRCMGSHPTKQEFDQIMEPVDEDKDGYVSFSEFEKVMMRSISVKEYEEKLMRESFKMFDLDGDGFISKAELKKILTAAGDKMAEQEAEELLQEADTNKDGKISYGEFVDMICKK</sequence>
<dbReference type="OrthoDB" id="26525at2759"/>